<evidence type="ECO:0000313" key="2">
    <source>
        <dbReference type="Proteomes" id="UP001177003"/>
    </source>
</evidence>
<sequence length="97" mass="10520">MDQTATPCCPYPPLSIIGMRLSLYVTTFGEIVRISIALRNQGQTNNADPNDLTATTLSCSPPPLTATYVFPSTSTECSVRSLTSSEKELEYVMKLGL</sequence>
<protein>
    <submittedName>
        <fullName evidence="1">Uncharacterized protein</fullName>
    </submittedName>
</protein>
<dbReference type="AlphaFoldDB" id="A0AA36ELQ1"/>
<keyword evidence="2" id="KW-1185">Reference proteome</keyword>
<accession>A0AA36ELQ1</accession>
<evidence type="ECO:0000313" key="1">
    <source>
        <dbReference type="EMBL" id="CAI9300609.1"/>
    </source>
</evidence>
<proteinExistence type="predicted"/>
<name>A0AA36ELQ1_LACSI</name>
<dbReference type="EMBL" id="OX465085">
    <property type="protein sequence ID" value="CAI9300609.1"/>
    <property type="molecule type" value="Genomic_DNA"/>
</dbReference>
<gene>
    <name evidence="1" type="ORF">LSALG_LOCUS39232</name>
</gene>
<organism evidence="1 2">
    <name type="scientific">Lactuca saligna</name>
    <name type="common">Willowleaf lettuce</name>
    <dbReference type="NCBI Taxonomy" id="75948"/>
    <lineage>
        <taxon>Eukaryota</taxon>
        <taxon>Viridiplantae</taxon>
        <taxon>Streptophyta</taxon>
        <taxon>Embryophyta</taxon>
        <taxon>Tracheophyta</taxon>
        <taxon>Spermatophyta</taxon>
        <taxon>Magnoliopsida</taxon>
        <taxon>eudicotyledons</taxon>
        <taxon>Gunneridae</taxon>
        <taxon>Pentapetalae</taxon>
        <taxon>asterids</taxon>
        <taxon>campanulids</taxon>
        <taxon>Asterales</taxon>
        <taxon>Asteraceae</taxon>
        <taxon>Cichorioideae</taxon>
        <taxon>Cichorieae</taxon>
        <taxon>Lactucinae</taxon>
        <taxon>Lactuca</taxon>
    </lineage>
</organism>
<reference evidence="1" key="1">
    <citation type="submission" date="2023-04" db="EMBL/GenBank/DDBJ databases">
        <authorList>
            <person name="Vijverberg K."/>
            <person name="Xiong W."/>
            <person name="Schranz E."/>
        </authorList>
    </citation>
    <scope>NUCLEOTIDE SEQUENCE</scope>
</reference>
<dbReference type="Proteomes" id="UP001177003">
    <property type="component" value="Chromosome 9"/>
</dbReference>